<feature type="transmembrane region" description="Helical" evidence="1">
    <location>
        <begin position="236"/>
        <end position="254"/>
    </location>
</feature>
<dbReference type="EMBL" id="KB632155">
    <property type="protein sequence ID" value="ERL89206.1"/>
    <property type="molecule type" value="Genomic_DNA"/>
</dbReference>
<feature type="transmembrane region" description="Helical" evidence="1">
    <location>
        <begin position="203"/>
        <end position="224"/>
    </location>
</feature>
<keyword evidence="1" id="KW-0472">Membrane</keyword>
<dbReference type="Proteomes" id="UP000030742">
    <property type="component" value="Unassembled WGS sequence"/>
</dbReference>
<dbReference type="OrthoDB" id="6427659at2759"/>
<sequence length="407" mass="46293">MSRCTSNPKPKYERPDHNVYQVTTIQKNKQPVHPYHVQKRYQRQASNLAATSIDIGYSEGTASETCYDCCEQNDPTYQHNPLRESRATFSDDSCSTRLPSFEFDEESNRGCAKSGFAEHPCRQSRRYPGVGMPKEASEAEERLYHEIQTPCDNGPMPVAPIGRRFVASRLSDRPQSSMSSVLTSTMFYGCGGKCQTLESVCYFVLQLLFAMGILIGMSLCIAGLVLRNSAARNLQVLLYIGFLLAAVSGVLWSIQCRAKNSARRRIKAIQTAKRAPIQMETLNIRANPVHNLERLPSIREAQKMLRVSWTEKRPNQSILDQLRIMKRLSIVVAAKFFGQKKMAKFFGQKKWLSLQGTVPGKRSRGSINHLPQIHHTRTIPRRPQRRPNEGIVIQEEPGIPWWRRNEI</sequence>
<organism evidence="2 3">
    <name type="scientific">Dendroctonus ponderosae</name>
    <name type="common">Mountain pine beetle</name>
    <dbReference type="NCBI Taxonomy" id="77166"/>
    <lineage>
        <taxon>Eukaryota</taxon>
        <taxon>Metazoa</taxon>
        <taxon>Ecdysozoa</taxon>
        <taxon>Arthropoda</taxon>
        <taxon>Hexapoda</taxon>
        <taxon>Insecta</taxon>
        <taxon>Pterygota</taxon>
        <taxon>Neoptera</taxon>
        <taxon>Endopterygota</taxon>
        <taxon>Coleoptera</taxon>
        <taxon>Polyphaga</taxon>
        <taxon>Cucujiformia</taxon>
        <taxon>Curculionidae</taxon>
        <taxon>Scolytinae</taxon>
        <taxon>Dendroctonus</taxon>
    </lineage>
</organism>
<evidence type="ECO:0000256" key="1">
    <source>
        <dbReference type="SAM" id="Phobius"/>
    </source>
</evidence>
<reference evidence="2 3" key="1">
    <citation type="journal article" date="2013" name="Genome Biol.">
        <title>Draft genome of the mountain pine beetle, Dendroctonus ponderosae Hopkins, a major forest pest.</title>
        <authorList>
            <person name="Keeling C.I."/>
            <person name="Yuen M.M."/>
            <person name="Liao N.Y."/>
            <person name="Docking T.R."/>
            <person name="Chan S.K."/>
            <person name="Taylor G.A."/>
            <person name="Palmquist D.L."/>
            <person name="Jackman S.D."/>
            <person name="Nguyen A."/>
            <person name="Li M."/>
            <person name="Henderson H."/>
            <person name="Janes J.K."/>
            <person name="Zhao Y."/>
            <person name="Pandoh P."/>
            <person name="Moore R."/>
            <person name="Sperling F.A."/>
            <person name="Huber D.P."/>
            <person name="Birol I."/>
            <person name="Jones S.J."/>
            <person name="Bohlmann J."/>
        </authorList>
    </citation>
    <scope>NUCLEOTIDE SEQUENCE</scope>
</reference>
<gene>
    <name evidence="2" type="ORF">D910_06580</name>
</gene>
<protein>
    <recommendedName>
        <fullName evidence="4">Transmembrane protein</fullName>
    </recommendedName>
</protein>
<keyword evidence="1" id="KW-1133">Transmembrane helix</keyword>
<accession>U4UF29</accession>
<dbReference type="AlphaFoldDB" id="U4UF29"/>
<evidence type="ECO:0008006" key="4">
    <source>
        <dbReference type="Google" id="ProtNLM"/>
    </source>
</evidence>
<evidence type="ECO:0000313" key="2">
    <source>
        <dbReference type="EMBL" id="ERL89206.1"/>
    </source>
</evidence>
<keyword evidence="1" id="KW-0812">Transmembrane</keyword>
<proteinExistence type="predicted"/>
<evidence type="ECO:0000313" key="3">
    <source>
        <dbReference type="Proteomes" id="UP000030742"/>
    </source>
</evidence>
<name>U4UF29_DENPD</name>